<evidence type="ECO:0000313" key="7">
    <source>
        <dbReference type="Proteomes" id="UP000474630"/>
    </source>
</evidence>
<feature type="signal peptide" evidence="4">
    <location>
        <begin position="1"/>
        <end position="22"/>
    </location>
</feature>
<evidence type="ECO:0000256" key="2">
    <source>
        <dbReference type="ARBA" id="ARBA00022448"/>
    </source>
</evidence>
<dbReference type="Pfam" id="PF25975">
    <property type="entry name" value="CzcB_C"/>
    <property type="match status" value="1"/>
</dbReference>
<feature type="domain" description="CzcB-like C-terminal circularly permuted SH3-like" evidence="5">
    <location>
        <begin position="460"/>
        <end position="521"/>
    </location>
</feature>
<dbReference type="EMBL" id="CP048409">
    <property type="protein sequence ID" value="QIA08377.1"/>
    <property type="molecule type" value="Genomic_DNA"/>
</dbReference>
<evidence type="ECO:0000256" key="3">
    <source>
        <dbReference type="SAM" id="MobiDB-lite"/>
    </source>
</evidence>
<dbReference type="GO" id="GO:0060003">
    <property type="term" value="P:copper ion export"/>
    <property type="evidence" value="ECO:0007669"/>
    <property type="project" value="TreeGrafter"/>
</dbReference>
<dbReference type="KEGG" id="drc:G0Q07_11935"/>
<dbReference type="RefSeq" id="WP_163346296.1">
    <property type="nucleotide sequence ID" value="NZ_CP048409.1"/>
</dbReference>
<keyword evidence="7" id="KW-1185">Reference proteome</keyword>
<evidence type="ECO:0000313" key="6">
    <source>
        <dbReference type="EMBL" id="QIA08377.1"/>
    </source>
</evidence>
<dbReference type="GO" id="GO:0016020">
    <property type="term" value="C:membrane"/>
    <property type="evidence" value="ECO:0007669"/>
    <property type="project" value="InterPro"/>
</dbReference>
<dbReference type="Proteomes" id="UP000474630">
    <property type="component" value="Chromosome"/>
</dbReference>
<dbReference type="NCBIfam" id="TIGR01730">
    <property type="entry name" value="RND_mfp"/>
    <property type="match status" value="1"/>
</dbReference>
<dbReference type="SUPFAM" id="SSF111369">
    <property type="entry name" value="HlyD-like secretion proteins"/>
    <property type="match status" value="1"/>
</dbReference>
<dbReference type="Gene3D" id="2.40.420.20">
    <property type="match status" value="1"/>
</dbReference>
<keyword evidence="2" id="KW-0813">Transport</keyword>
<dbReference type="PROSITE" id="PS51257">
    <property type="entry name" value="PROKAR_LIPOPROTEIN"/>
    <property type="match status" value="1"/>
</dbReference>
<dbReference type="PANTHER" id="PTHR30097">
    <property type="entry name" value="CATION EFFLUX SYSTEM PROTEIN CUSB"/>
    <property type="match status" value="1"/>
</dbReference>
<keyword evidence="4" id="KW-0732">Signal</keyword>
<evidence type="ECO:0000259" key="5">
    <source>
        <dbReference type="Pfam" id="PF25975"/>
    </source>
</evidence>
<dbReference type="InterPro" id="IPR051909">
    <property type="entry name" value="MFP_Cation_Efflux"/>
</dbReference>
<dbReference type="Gene3D" id="1.10.287.470">
    <property type="entry name" value="Helix hairpin bin"/>
    <property type="match status" value="1"/>
</dbReference>
<dbReference type="GO" id="GO:0015679">
    <property type="term" value="P:plasma membrane copper ion transport"/>
    <property type="evidence" value="ECO:0007669"/>
    <property type="project" value="TreeGrafter"/>
</dbReference>
<dbReference type="Gene3D" id="2.40.50.100">
    <property type="match status" value="1"/>
</dbReference>
<feature type="chain" id="PRO_5025476387" evidence="4">
    <location>
        <begin position="23"/>
        <end position="537"/>
    </location>
</feature>
<accession>A0A6C0RE83</accession>
<feature type="region of interest" description="Disordered" evidence="3">
    <location>
        <begin position="40"/>
        <end position="68"/>
    </location>
</feature>
<gene>
    <name evidence="6" type="ORF">G0Q07_11935</name>
</gene>
<dbReference type="AlphaFoldDB" id="A0A6C0RE83"/>
<reference evidence="6 7" key="1">
    <citation type="submission" date="2020-02" db="EMBL/GenBank/DDBJ databases">
        <title>Genome sequencing for Draconibacterium sp. strain M1.</title>
        <authorList>
            <person name="Park S.-J."/>
        </authorList>
    </citation>
    <scope>NUCLEOTIDE SEQUENCE [LARGE SCALE GENOMIC DNA]</scope>
    <source>
        <strain evidence="6 7">M1</strain>
    </source>
</reference>
<evidence type="ECO:0000256" key="4">
    <source>
        <dbReference type="SAM" id="SignalP"/>
    </source>
</evidence>
<dbReference type="GO" id="GO:0022857">
    <property type="term" value="F:transmembrane transporter activity"/>
    <property type="evidence" value="ECO:0007669"/>
    <property type="project" value="InterPro"/>
</dbReference>
<name>A0A6C0RE83_9BACT</name>
<dbReference type="PANTHER" id="PTHR30097:SF4">
    <property type="entry name" value="SLR6042 PROTEIN"/>
    <property type="match status" value="1"/>
</dbReference>
<evidence type="ECO:0000256" key="1">
    <source>
        <dbReference type="ARBA" id="ARBA00009477"/>
    </source>
</evidence>
<dbReference type="InterPro" id="IPR006143">
    <property type="entry name" value="RND_pump_MFP"/>
</dbReference>
<protein>
    <submittedName>
        <fullName evidence="6">Efflux RND transporter periplasmic adaptor subunit</fullName>
    </submittedName>
</protein>
<proteinExistence type="inferred from homology"/>
<comment type="similarity">
    <text evidence="1">Belongs to the membrane fusion protein (MFP) (TC 8.A.1) family.</text>
</comment>
<organism evidence="6 7">
    <name type="scientific">Draconibacterium halophilum</name>
    <dbReference type="NCBI Taxonomy" id="2706887"/>
    <lineage>
        <taxon>Bacteria</taxon>
        <taxon>Pseudomonadati</taxon>
        <taxon>Bacteroidota</taxon>
        <taxon>Bacteroidia</taxon>
        <taxon>Marinilabiliales</taxon>
        <taxon>Prolixibacteraceae</taxon>
        <taxon>Draconibacterium</taxon>
    </lineage>
</organism>
<dbReference type="FunFam" id="2.40.420.20:FF:000006">
    <property type="entry name" value="RND family efflux transporter MFP subunit"/>
    <property type="match status" value="1"/>
</dbReference>
<dbReference type="GO" id="GO:0030313">
    <property type="term" value="C:cell envelope"/>
    <property type="evidence" value="ECO:0007669"/>
    <property type="project" value="TreeGrafter"/>
</dbReference>
<sequence length="537" mass="59139">MNLKFLWVATIAFLLFSCHQNASHNHTGEAEHDHEHGVVAEEEHDHEHESATEDDHAHETTVAENEHEHEKIQYTVYSEDFELFAEADAMITGEHANILAHFTFLSNFKPLESGKITAKLIVNGKTTSQTLNEPLRKGIYSFTLEPATAGEGTLHFNIETEGKNVEVVVSNVDVFANDEELHNHDHGAEPSTVNATVFTKEQSWKIDFATAMPQEQAFGTAIKTVAKIEPARGEEEIIAAKASGLVLFSNNNLVEGKKVDNGENLFSISSSEMAENNIGVQLVEAKSNYETDKANYERKSELVKDRLVSEQELLSAKNTYETSKAVYENLSKNFNTSGQMVRSKMSGFVKQIFVSNGQYVAAGQPLLSITKNNKLLLTAQVQQRYLSVLPSVISANITNTNNKKTYTLDELNGRILSYGKSATDNSYLFPVSIEIGNHAGFAPGTFVEVFLKTITNSKAITVPNSALLEEQGIYYVFVQVTPEMFEKREVKIGGTDGLQTEVVSGLSADKRVVTQGAMQVKLAQSTGALDPHAGHVH</sequence>
<dbReference type="InterPro" id="IPR058649">
    <property type="entry name" value="CzcB_C"/>
</dbReference>